<evidence type="ECO:0000313" key="2">
    <source>
        <dbReference type="Proteomes" id="UP000019253"/>
    </source>
</evidence>
<dbReference type="PATRIC" id="fig|1265819.5.peg.506"/>
<name>W7BFP5_9LIST</name>
<dbReference type="Proteomes" id="UP000019253">
    <property type="component" value="Unassembled WGS sequence"/>
</dbReference>
<sequence length="263" mass="30249">MRSNNLHFRLQSATRASSVKYRGAIKRNLKGLIQMTTFAKIRDVREKGGRQLVIVEFDEPMPKYQLEKMSPEIEIQLHDGRRKSPGQNKLIHALLNEITVAYVGSSTSIQRKIDLEYTKSTMKAMFADELGRNSFSVGKANMTEATDFIEYLINFCIREGIELKNSDMYKDYNLQHWSFCCLIHGKCAISGVKQGVEKHHAKNLVGMGRNRRNLDHLDSYFISLSAVYHEEAHKLGWTDFSKKYHVECVKLSAEWIKKLGISK</sequence>
<evidence type="ECO:0000313" key="1">
    <source>
        <dbReference type="EMBL" id="EUJ24742.1"/>
    </source>
</evidence>
<dbReference type="AlphaFoldDB" id="W7BFP5"/>
<protein>
    <submittedName>
        <fullName evidence="1">Uncharacterized protein</fullName>
    </submittedName>
</protein>
<proteinExistence type="predicted"/>
<dbReference type="Pfam" id="PF16784">
    <property type="entry name" value="HNHc_6"/>
    <property type="match status" value="1"/>
</dbReference>
<reference evidence="1 2" key="1">
    <citation type="journal article" date="2014" name="Int. J. Syst. Evol. Microbiol.">
        <title>Listeria floridensis sp. nov., Listeria aquatica sp. nov., Listeria cornellensis sp. nov., Listeria riparia sp. nov. and Listeria grandensis sp. nov., from agricultural and natural environments.</title>
        <authorList>
            <person name="den Bakker H.C."/>
            <person name="Warchocki S."/>
            <person name="Wright E.M."/>
            <person name="Allred A.F."/>
            <person name="Ahlstrom C."/>
            <person name="Manuel C.S."/>
            <person name="Stasiewicz M.J."/>
            <person name="Burrell A."/>
            <person name="Roof S."/>
            <person name="Strawn L."/>
            <person name="Fortes E.D."/>
            <person name="Nightingale K.K."/>
            <person name="Kephart D."/>
            <person name="Wiedmann M."/>
        </authorList>
    </citation>
    <scope>NUCLEOTIDE SEQUENCE [LARGE SCALE GENOMIC DNA]</scope>
    <source>
        <strain evidence="2">FSL F6-971</strain>
    </source>
</reference>
<dbReference type="InterPro" id="IPR041242">
    <property type="entry name" value="HNHc_6"/>
</dbReference>
<dbReference type="EMBL" id="AODD01000002">
    <property type="protein sequence ID" value="EUJ24742.1"/>
    <property type="molecule type" value="Genomic_DNA"/>
</dbReference>
<accession>W7BFP5</accession>
<comment type="caution">
    <text evidence="1">The sequence shown here is derived from an EMBL/GenBank/DDBJ whole genome shotgun (WGS) entry which is preliminary data.</text>
</comment>
<dbReference type="Gene3D" id="1.10.3790.10">
    <property type="entry name" value="NinB"/>
    <property type="match status" value="1"/>
</dbReference>
<gene>
    <name evidence="1" type="ORF">PGRAN_02565</name>
</gene>
<dbReference type="InterPro" id="IPR036619">
    <property type="entry name" value="NinB_sf"/>
</dbReference>
<keyword evidence="2" id="KW-1185">Reference proteome</keyword>
<dbReference type="STRING" id="1265819.PGRAN_02565"/>
<organism evidence="1 2">
    <name type="scientific">Listeria grandensis FSL F6-0971</name>
    <dbReference type="NCBI Taxonomy" id="1265819"/>
    <lineage>
        <taxon>Bacteria</taxon>
        <taxon>Bacillati</taxon>
        <taxon>Bacillota</taxon>
        <taxon>Bacilli</taxon>
        <taxon>Bacillales</taxon>
        <taxon>Listeriaceae</taxon>
        <taxon>Listeria</taxon>
    </lineage>
</organism>